<proteinExistence type="predicted"/>
<dbReference type="Gene3D" id="3.90.400.10">
    <property type="entry name" value="Oligo-1,6-glucosidase, Domain 2"/>
    <property type="match status" value="1"/>
</dbReference>
<evidence type="ECO:0000313" key="5">
    <source>
        <dbReference type="Proteomes" id="UP000823613"/>
    </source>
</evidence>
<dbReference type="Pfam" id="PF02903">
    <property type="entry name" value="Alpha-amylase_N"/>
    <property type="match status" value="1"/>
</dbReference>
<feature type="domain" description="Glycosyl hydrolase family 13 catalytic" evidence="3">
    <location>
        <begin position="140"/>
        <end position="496"/>
    </location>
</feature>
<evidence type="ECO:0000313" key="4">
    <source>
        <dbReference type="EMBL" id="MBO8427967.1"/>
    </source>
</evidence>
<evidence type="ECO:0000256" key="1">
    <source>
        <dbReference type="ARBA" id="ARBA00022801"/>
    </source>
</evidence>
<dbReference type="GO" id="GO:0004553">
    <property type="term" value="F:hydrolase activity, hydrolyzing O-glycosyl compounds"/>
    <property type="evidence" value="ECO:0007669"/>
    <property type="project" value="InterPro"/>
</dbReference>
<protein>
    <submittedName>
        <fullName evidence="4">Glycoside hydrolase family 13 protein</fullName>
    </submittedName>
</protein>
<accession>A0A9D9DHV2</accession>
<dbReference type="Proteomes" id="UP000823613">
    <property type="component" value="Unassembled WGS sequence"/>
</dbReference>
<dbReference type="Gene3D" id="3.20.20.80">
    <property type="entry name" value="Glycosidases"/>
    <property type="match status" value="1"/>
</dbReference>
<dbReference type="InterPro" id="IPR013780">
    <property type="entry name" value="Glyco_hydro_b"/>
</dbReference>
<dbReference type="EMBL" id="JADIMY010000110">
    <property type="protein sequence ID" value="MBO8427967.1"/>
    <property type="molecule type" value="Genomic_DNA"/>
</dbReference>
<sequence length="576" mass="68601">MKLDKNSILHIPLSNYAFGIDENTLDIRIRVRLDNVKKIYLNYGDTAYPSEKVVFTRVEMKKICSDLSFDYYENVIENTYHRVVYYFEIVDLENNVYYYYADNFYKEISDNRNDLYKFPYLRREDVGIPPKWFRSARFYNIFPDSFKIKDSTKYENKVLLEDGIEIKNKIGGTLNDVLNKLDYIKSLGFNGIYLNPIFKAGEYHKYDTIDYFKVDPLLGSDEDLINLVNKAHSLNIKVVIDLVLNHSGWYFFAFDDVVKNQEKSKYVDWFYKINFPLYRPKTQNELPPYECFGYERLMPKLNTDNDEVIEYFSKLLIYLIDKFKIDGFRLDTSDEVNDYFWISLNRLIKKKNKEIVLIGEIWQNPEHWLNSLMFDSAMNYCLRKNILDLFKYDLSSKEFNSLISKLLVRNKKNYLYSLLNFLSTHDTPRVISLLNDDEDKFILAYSFIYTFMGAISILYGEEEPIRGIKEEDYRKAINFEKELRFASFFKKMNEIRENFDALASGEYIALKYDETSLYIYERVNKTQKILVILNLSSKKIDITDLNIFKDRVIYCHNFDNNILSRYGVIILNASND</sequence>
<dbReference type="Pfam" id="PF00128">
    <property type="entry name" value="Alpha-amylase"/>
    <property type="match status" value="1"/>
</dbReference>
<dbReference type="GO" id="GO:0005975">
    <property type="term" value="P:carbohydrate metabolic process"/>
    <property type="evidence" value="ECO:0007669"/>
    <property type="project" value="InterPro"/>
</dbReference>
<dbReference type="SUPFAM" id="SSF51445">
    <property type="entry name" value="(Trans)glycosidases"/>
    <property type="match status" value="1"/>
</dbReference>
<dbReference type="Gene3D" id="2.60.40.1180">
    <property type="entry name" value="Golgi alpha-mannosidase II"/>
    <property type="match status" value="1"/>
</dbReference>
<reference evidence="4" key="2">
    <citation type="journal article" date="2021" name="PeerJ">
        <title>Extensive microbial diversity within the chicken gut microbiome revealed by metagenomics and culture.</title>
        <authorList>
            <person name="Gilroy R."/>
            <person name="Ravi A."/>
            <person name="Getino M."/>
            <person name="Pursley I."/>
            <person name="Horton D.L."/>
            <person name="Alikhan N.F."/>
            <person name="Baker D."/>
            <person name="Gharbi K."/>
            <person name="Hall N."/>
            <person name="Watson M."/>
            <person name="Adriaenssens E.M."/>
            <person name="Foster-Nyarko E."/>
            <person name="Jarju S."/>
            <person name="Secka A."/>
            <person name="Antonio M."/>
            <person name="Oren A."/>
            <person name="Chaudhuri R.R."/>
            <person name="La Ragione R."/>
            <person name="Hildebrand F."/>
            <person name="Pallen M.J."/>
        </authorList>
    </citation>
    <scope>NUCLEOTIDE SEQUENCE</scope>
    <source>
        <strain evidence="4">11159</strain>
    </source>
</reference>
<organism evidence="4 5">
    <name type="scientific">Candidatus Onthovivens merdipullorum</name>
    <dbReference type="NCBI Taxonomy" id="2840889"/>
    <lineage>
        <taxon>Bacteria</taxon>
        <taxon>Bacillati</taxon>
        <taxon>Bacillota</taxon>
        <taxon>Bacilli</taxon>
        <taxon>Bacillales</taxon>
        <taxon>Candidatus Onthovivens</taxon>
    </lineage>
</organism>
<evidence type="ECO:0000256" key="2">
    <source>
        <dbReference type="ARBA" id="ARBA00023295"/>
    </source>
</evidence>
<dbReference type="PANTHER" id="PTHR10357:SF210">
    <property type="entry name" value="MALTODEXTRIN GLUCOSIDASE"/>
    <property type="match status" value="1"/>
</dbReference>
<dbReference type="SUPFAM" id="SSF51011">
    <property type="entry name" value="Glycosyl hydrolase domain"/>
    <property type="match status" value="1"/>
</dbReference>
<comment type="caution">
    <text evidence="4">The sequence shown here is derived from an EMBL/GenBank/DDBJ whole genome shotgun (WGS) entry which is preliminary data.</text>
</comment>
<dbReference type="InterPro" id="IPR004185">
    <property type="entry name" value="Glyco_hydro_13_lg-like_dom"/>
</dbReference>
<name>A0A9D9DHV2_9BACL</name>
<gene>
    <name evidence="4" type="ORF">IAC58_05450</name>
</gene>
<dbReference type="InterPro" id="IPR014756">
    <property type="entry name" value="Ig_E-set"/>
</dbReference>
<dbReference type="SUPFAM" id="SSF81296">
    <property type="entry name" value="E set domains"/>
    <property type="match status" value="1"/>
</dbReference>
<dbReference type="InterPro" id="IPR013783">
    <property type="entry name" value="Ig-like_fold"/>
</dbReference>
<dbReference type="Gene3D" id="2.60.40.10">
    <property type="entry name" value="Immunoglobulins"/>
    <property type="match status" value="1"/>
</dbReference>
<dbReference type="InterPro" id="IPR017853">
    <property type="entry name" value="GH"/>
</dbReference>
<dbReference type="InterPro" id="IPR006047">
    <property type="entry name" value="GH13_cat_dom"/>
</dbReference>
<dbReference type="SMART" id="SM00642">
    <property type="entry name" value="Aamy"/>
    <property type="match status" value="1"/>
</dbReference>
<dbReference type="CDD" id="cd11338">
    <property type="entry name" value="AmyAc_CMD"/>
    <property type="match status" value="1"/>
</dbReference>
<dbReference type="CDD" id="cd02857">
    <property type="entry name" value="E_set_CDase_PDE_N"/>
    <property type="match status" value="1"/>
</dbReference>
<reference evidence="4" key="1">
    <citation type="submission" date="2020-10" db="EMBL/GenBank/DDBJ databases">
        <authorList>
            <person name="Gilroy R."/>
        </authorList>
    </citation>
    <scope>NUCLEOTIDE SEQUENCE</scope>
    <source>
        <strain evidence="4">11159</strain>
    </source>
</reference>
<evidence type="ECO:0000259" key="3">
    <source>
        <dbReference type="SMART" id="SM00642"/>
    </source>
</evidence>
<dbReference type="PANTHER" id="PTHR10357">
    <property type="entry name" value="ALPHA-AMYLASE FAMILY MEMBER"/>
    <property type="match status" value="1"/>
</dbReference>
<dbReference type="InterPro" id="IPR045857">
    <property type="entry name" value="O16G_dom_2"/>
</dbReference>
<keyword evidence="2" id="KW-0326">Glycosidase</keyword>
<dbReference type="AlphaFoldDB" id="A0A9D9DHV2"/>
<keyword evidence="1 4" id="KW-0378">Hydrolase</keyword>